<dbReference type="InterPro" id="IPR032675">
    <property type="entry name" value="LRR_dom_sf"/>
</dbReference>
<dbReference type="EMBL" id="VDMD01000026">
    <property type="protein sequence ID" value="TRM59746.1"/>
    <property type="molecule type" value="Genomic_DNA"/>
</dbReference>
<sequence>MEETRLRTLREELSAQITVHAAACAPVRRMPAELLTAIFTYMTEAMDEFKIALVLEQGVSRVSQMWRYAAEGVAPAWTHVRVTTPSRSGRSLPSFPSVVRQQIHRHRACAPHLPLHLAADLDDPTLFLSLRQLFPLMGEIPDAWQTVNLSFEGLDTSFQADTHLPNVVAASMECRHIRRSTDFRFLSCLPNLRTLDIVVSGHEHFGFWDQDEIDLDPVNLMLPDFRSLATLSLCSHPETDILSEPLRETLDKYAATLEHLTLLCLGHMSLPAHLPSVILQRLHTMHLQGAACDCISNLSLPVLRELTMVDGDLTRVRSHPAHVLTHLVELTLVRMKLDDDGIITQDITQLWDLTNNVKDLTVREDGKRQQGRGAMNMRAIVLQLTQTKPPGEGGGPVSLPNLDSLTCLTDGHVLHGNCGAAFAGLIGVRGGISVVTDMDIADLDAAMYRKVINSGGIVR</sequence>
<dbReference type="Proteomes" id="UP000320762">
    <property type="component" value="Unassembled WGS sequence"/>
</dbReference>
<dbReference type="Gene3D" id="3.80.10.10">
    <property type="entry name" value="Ribonuclease Inhibitor"/>
    <property type="match status" value="1"/>
</dbReference>
<dbReference type="SUPFAM" id="SSF52058">
    <property type="entry name" value="L domain-like"/>
    <property type="match status" value="1"/>
</dbReference>
<dbReference type="OrthoDB" id="3365698at2759"/>
<organism evidence="1 2">
    <name type="scientific">Schizophyllum amplum</name>
    <dbReference type="NCBI Taxonomy" id="97359"/>
    <lineage>
        <taxon>Eukaryota</taxon>
        <taxon>Fungi</taxon>
        <taxon>Dikarya</taxon>
        <taxon>Basidiomycota</taxon>
        <taxon>Agaricomycotina</taxon>
        <taxon>Agaricomycetes</taxon>
        <taxon>Agaricomycetidae</taxon>
        <taxon>Agaricales</taxon>
        <taxon>Schizophyllaceae</taxon>
        <taxon>Schizophyllum</taxon>
    </lineage>
</organism>
<evidence type="ECO:0000313" key="1">
    <source>
        <dbReference type="EMBL" id="TRM59746.1"/>
    </source>
</evidence>
<proteinExistence type="predicted"/>
<evidence type="ECO:0000313" key="2">
    <source>
        <dbReference type="Proteomes" id="UP000320762"/>
    </source>
</evidence>
<dbReference type="AlphaFoldDB" id="A0A550C4W5"/>
<reference evidence="1 2" key="1">
    <citation type="journal article" date="2019" name="New Phytol.">
        <title>Comparative genomics reveals unique wood-decay strategies and fruiting body development in the Schizophyllaceae.</title>
        <authorList>
            <person name="Almasi E."/>
            <person name="Sahu N."/>
            <person name="Krizsan K."/>
            <person name="Balint B."/>
            <person name="Kovacs G.M."/>
            <person name="Kiss B."/>
            <person name="Cseklye J."/>
            <person name="Drula E."/>
            <person name="Henrissat B."/>
            <person name="Nagy I."/>
            <person name="Chovatia M."/>
            <person name="Adam C."/>
            <person name="LaButti K."/>
            <person name="Lipzen A."/>
            <person name="Riley R."/>
            <person name="Grigoriev I.V."/>
            <person name="Nagy L.G."/>
        </authorList>
    </citation>
    <scope>NUCLEOTIDE SEQUENCE [LARGE SCALE GENOMIC DNA]</scope>
    <source>
        <strain evidence="1 2">NL-1724</strain>
    </source>
</reference>
<evidence type="ECO:0008006" key="3">
    <source>
        <dbReference type="Google" id="ProtNLM"/>
    </source>
</evidence>
<accession>A0A550C4W5</accession>
<gene>
    <name evidence="1" type="ORF">BD626DRAFT_572419</name>
</gene>
<comment type="caution">
    <text evidence="1">The sequence shown here is derived from an EMBL/GenBank/DDBJ whole genome shotgun (WGS) entry which is preliminary data.</text>
</comment>
<keyword evidence="2" id="KW-1185">Reference proteome</keyword>
<name>A0A550C4W5_9AGAR</name>
<protein>
    <recommendedName>
        <fullName evidence="3">F-box domain-containing protein</fullName>
    </recommendedName>
</protein>